<comment type="caution">
    <text evidence="5">The sequence shown here is derived from an EMBL/GenBank/DDBJ whole genome shotgun (WGS) entry which is preliminary data.</text>
</comment>
<evidence type="ECO:0000313" key="5">
    <source>
        <dbReference type="EMBL" id="HFZ09447.1"/>
    </source>
</evidence>
<dbReference type="EMBL" id="DTGG01000152">
    <property type="protein sequence ID" value="HFZ09447.1"/>
    <property type="molecule type" value="Genomic_DNA"/>
</dbReference>
<evidence type="ECO:0000256" key="2">
    <source>
        <dbReference type="ARBA" id="ARBA00012737"/>
    </source>
</evidence>
<dbReference type="Gene3D" id="3.40.50.620">
    <property type="entry name" value="HUPs"/>
    <property type="match status" value="1"/>
</dbReference>
<sequence>MTKGHLLISFNFQDFGRDDLQKEILGKIYIPDNKFPPRFFSNDENFLIGGYFVSYYPKITIKELISLCKKRDWKKIAELNADFIIVVFDYRDRKIQILTDQSGKFPCYYHLSSKGFFLSTSFFEVMKKLTSPTLDVERALEFIYRDTSISTRTFIREISFLPPATLLEIKDGRSLIQTQLNPNKFLDEPFEKFDSLQSFSNEFLRVLDESVKDRIAAVEEFNFGADLSSGFDSPLINFLLKKNSKRNFISYCEIAKDGTSDTDPDIVADFARKHNLNVKFIKYDSFFPFSTKVDLGFIEKGPSHIQKSQLDFYLKQIRKDNNLFHFTGEGGDEIYWSSNDILDLEVRFPKQIQYFQYNSLRKYGIDKILTDKGTSFLLDKDRFRAKKFLPIFIPSSVAHLFIISFELHWEDCVWPLTPFADTRLVQLARGIPSKGINKLVLKQRVWKSRKDIFVEGNFREKGGTEKHYGRFLLEKRDFVLSLLRNSQLGAKGWVRSSEIIKDILEGKQNLYYEGDIIAYLTNLLEIEYFIQKNRISVL</sequence>
<comment type="pathway">
    <text evidence="1">Amino-acid biosynthesis; L-asparagine biosynthesis; L-asparagine from L-aspartate (L-Gln route): step 1/1.</text>
</comment>
<dbReference type="PANTHER" id="PTHR43284:SF1">
    <property type="entry name" value="ASPARAGINE SYNTHETASE"/>
    <property type="match status" value="1"/>
</dbReference>
<dbReference type="InterPro" id="IPR029055">
    <property type="entry name" value="Ntn_hydrolases_N"/>
</dbReference>
<dbReference type="EC" id="6.3.5.4" evidence="2"/>
<dbReference type="PANTHER" id="PTHR43284">
    <property type="entry name" value="ASPARAGINE SYNTHETASE (GLUTAMINE-HYDROLYZING)"/>
    <property type="match status" value="1"/>
</dbReference>
<dbReference type="GO" id="GO:0006529">
    <property type="term" value="P:asparagine biosynthetic process"/>
    <property type="evidence" value="ECO:0007669"/>
    <property type="project" value="InterPro"/>
</dbReference>
<gene>
    <name evidence="5" type="ORF">ENV41_04890</name>
</gene>
<evidence type="ECO:0000256" key="1">
    <source>
        <dbReference type="ARBA" id="ARBA00005187"/>
    </source>
</evidence>
<dbReference type="AlphaFoldDB" id="A0A7V3N619"/>
<dbReference type="InterPro" id="IPR014729">
    <property type="entry name" value="Rossmann-like_a/b/a_fold"/>
</dbReference>
<reference evidence="5" key="1">
    <citation type="journal article" date="2020" name="mSystems">
        <title>Genome- and Community-Level Interaction Insights into Carbon Utilization and Element Cycling Functions of Hydrothermarchaeota in Hydrothermal Sediment.</title>
        <authorList>
            <person name="Zhou Z."/>
            <person name="Liu Y."/>
            <person name="Xu W."/>
            <person name="Pan J."/>
            <person name="Luo Z.H."/>
            <person name="Li M."/>
        </authorList>
    </citation>
    <scope>NUCLEOTIDE SEQUENCE [LARGE SCALE GENOMIC DNA]</scope>
    <source>
        <strain evidence="5">SpSt-757</strain>
    </source>
</reference>
<comment type="catalytic activity">
    <reaction evidence="3">
        <text>L-aspartate + L-glutamine + ATP + H2O = L-asparagine + L-glutamate + AMP + diphosphate + H(+)</text>
        <dbReference type="Rhea" id="RHEA:12228"/>
        <dbReference type="ChEBI" id="CHEBI:15377"/>
        <dbReference type="ChEBI" id="CHEBI:15378"/>
        <dbReference type="ChEBI" id="CHEBI:29985"/>
        <dbReference type="ChEBI" id="CHEBI:29991"/>
        <dbReference type="ChEBI" id="CHEBI:30616"/>
        <dbReference type="ChEBI" id="CHEBI:33019"/>
        <dbReference type="ChEBI" id="CHEBI:58048"/>
        <dbReference type="ChEBI" id="CHEBI:58359"/>
        <dbReference type="ChEBI" id="CHEBI:456215"/>
        <dbReference type="EC" id="6.3.5.4"/>
    </reaction>
</comment>
<dbReference type="SUPFAM" id="SSF52402">
    <property type="entry name" value="Adenine nucleotide alpha hydrolases-like"/>
    <property type="match status" value="1"/>
</dbReference>
<proteinExistence type="predicted"/>
<organism evidence="5">
    <name type="scientific">candidate division CPR3 bacterium</name>
    <dbReference type="NCBI Taxonomy" id="2268181"/>
    <lineage>
        <taxon>Bacteria</taxon>
        <taxon>Bacteria division CPR3</taxon>
    </lineage>
</organism>
<dbReference type="Pfam" id="PF00733">
    <property type="entry name" value="Asn_synthase"/>
    <property type="match status" value="1"/>
</dbReference>
<dbReference type="InterPro" id="IPR001962">
    <property type="entry name" value="Asn_synthase"/>
</dbReference>
<dbReference type="InterPro" id="IPR051786">
    <property type="entry name" value="ASN_synthetase/amidase"/>
</dbReference>
<evidence type="ECO:0000256" key="3">
    <source>
        <dbReference type="ARBA" id="ARBA00048741"/>
    </source>
</evidence>
<dbReference type="SUPFAM" id="SSF56235">
    <property type="entry name" value="N-terminal nucleophile aminohydrolases (Ntn hydrolases)"/>
    <property type="match status" value="1"/>
</dbReference>
<feature type="domain" description="Asparagine synthetase" evidence="4">
    <location>
        <begin position="203"/>
        <end position="348"/>
    </location>
</feature>
<evidence type="ECO:0000259" key="4">
    <source>
        <dbReference type="Pfam" id="PF00733"/>
    </source>
</evidence>
<dbReference type="GO" id="GO:0004066">
    <property type="term" value="F:asparagine synthase (glutamine-hydrolyzing) activity"/>
    <property type="evidence" value="ECO:0007669"/>
    <property type="project" value="UniProtKB-EC"/>
</dbReference>
<dbReference type="Gene3D" id="3.60.20.10">
    <property type="entry name" value="Glutamine Phosphoribosylpyrophosphate, subunit 1, domain 1"/>
    <property type="match status" value="1"/>
</dbReference>
<accession>A0A7V3N619</accession>
<protein>
    <recommendedName>
        <fullName evidence="2">asparagine synthase (glutamine-hydrolyzing)</fullName>
        <ecNumber evidence="2">6.3.5.4</ecNumber>
    </recommendedName>
</protein>
<name>A0A7V3N619_UNCC3</name>